<dbReference type="PANTHER" id="PTHR10336">
    <property type="entry name" value="PHOSPHOINOSITIDE-SPECIFIC PHOSPHOLIPASE C FAMILY PROTEIN"/>
    <property type="match status" value="1"/>
</dbReference>
<dbReference type="Pfam" id="PF00388">
    <property type="entry name" value="PI-PLC-X"/>
    <property type="match status" value="1"/>
</dbReference>
<evidence type="ECO:0000256" key="1">
    <source>
        <dbReference type="ARBA" id="ARBA00023224"/>
    </source>
</evidence>
<dbReference type="PANTHER" id="PTHR10336:SF82">
    <property type="entry name" value="PHOSPHOINOSITIDE PHOSPHOLIPASE C"/>
    <property type="match status" value="1"/>
</dbReference>
<feature type="region of interest" description="Disordered" evidence="3">
    <location>
        <begin position="128"/>
        <end position="171"/>
    </location>
</feature>
<comment type="catalytic activity">
    <reaction evidence="2">
        <text>a 1,2-diacyl-sn-glycero-3-phospho-(1D-myo-inositol-4,5-bisphosphate) + H2O = 1D-myo-inositol 1,4,5-trisphosphate + a 1,2-diacyl-sn-glycerol + H(+)</text>
        <dbReference type="Rhea" id="RHEA:33179"/>
        <dbReference type="ChEBI" id="CHEBI:15377"/>
        <dbReference type="ChEBI" id="CHEBI:15378"/>
        <dbReference type="ChEBI" id="CHEBI:17815"/>
        <dbReference type="ChEBI" id="CHEBI:58456"/>
        <dbReference type="ChEBI" id="CHEBI:203600"/>
        <dbReference type="EC" id="3.1.4.11"/>
    </reaction>
</comment>
<dbReference type="SMART" id="SM00148">
    <property type="entry name" value="PLCXc"/>
    <property type="match status" value="1"/>
</dbReference>
<dbReference type="PROSITE" id="PS50008">
    <property type="entry name" value="PIPLC_Y_DOMAIN"/>
    <property type="match status" value="1"/>
</dbReference>
<sequence length="580" mass="64621">MASLPPTPQLGPSVIKHAKAIFDSQPHASGEGFNTYLKELTLPQSPTTPTNTSHPLSHYFISSSHNTYLSGNQLWSRSTTDAYKDVLERGCRCIEIDVWDGKAASPPSSDDERSEITKLRGFMKHGLGKLRSRETANTESSDLRGSSEPPADDEPLMPTPWRTTSGRDEPRVLHGHTATKEIPFRDVCDVIGKYAFSATDLPLIVSLEVHCGIAQQEIMSEIMRDYWRAFLTPVPDHFSDDTPLPVLETLRKRILVKVKYTPPEAAAHTLSLAPSGVLNSSNADKEIKQAEPAKQGKVCSALGNLGVYTRSYHFDHFDQPEARIPTHVFAIAEGKFLDLYEEQREALFAHNAKYLMRAYPYVSCSQTSSKGTRLRSTNLDPAPFWRQGVQMVALNWQDGSDAAMMLNDAMFDGAGGYVLKPEGYSSLTDIDSSQWYGTGHRLQLSVRLLAGQNLDVAAETEPKVYVKCELHVASKSSEMEVESRGGEWKRRSSVQQGHDPDFRGETLRFQGVEDVRPALSFFRVKVMDDVSCQKDRLLGWNCHRLDRLQPGLQLLQLKSMEPQQANGGALLVEIELVWSG</sequence>
<dbReference type="PRINTS" id="PR00390">
    <property type="entry name" value="PHPHLIPASEC"/>
</dbReference>
<evidence type="ECO:0000259" key="4">
    <source>
        <dbReference type="PROSITE" id="PS50004"/>
    </source>
</evidence>
<dbReference type="SMART" id="SM00149">
    <property type="entry name" value="PLCYc"/>
    <property type="match status" value="1"/>
</dbReference>
<dbReference type="InterPro" id="IPR035892">
    <property type="entry name" value="C2_domain_sf"/>
</dbReference>
<dbReference type="EC" id="3.1.4.11" evidence="2"/>
<dbReference type="PROSITE" id="PS50004">
    <property type="entry name" value="C2"/>
    <property type="match status" value="1"/>
</dbReference>
<evidence type="ECO:0000259" key="5">
    <source>
        <dbReference type="PROSITE" id="PS50008"/>
    </source>
</evidence>
<dbReference type="PROSITE" id="PS50007">
    <property type="entry name" value="PIPLC_X_DOMAIN"/>
    <property type="match status" value="1"/>
</dbReference>
<dbReference type="CDD" id="cd08598">
    <property type="entry name" value="PI-PLC1c_yeast"/>
    <property type="match status" value="1"/>
</dbReference>
<protein>
    <recommendedName>
        <fullName evidence="2">Phosphoinositide phospholipase C</fullName>
        <ecNumber evidence="2">3.1.4.11</ecNumber>
    </recommendedName>
</protein>
<keyword evidence="2" id="KW-0443">Lipid metabolism</keyword>
<name>A0AAN7TQY1_9PEZI</name>
<feature type="domain" description="PI-PLC Y-box" evidence="5">
    <location>
        <begin position="302"/>
        <end position="422"/>
    </location>
</feature>
<dbReference type="GO" id="GO:0016042">
    <property type="term" value="P:lipid catabolic process"/>
    <property type="evidence" value="ECO:0007669"/>
    <property type="project" value="UniProtKB-KW"/>
</dbReference>
<gene>
    <name evidence="6" type="ORF">LTR62_004971</name>
</gene>
<dbReference type="SUPFAM" id="SSF51695">
    <property type="entry name" value="PLC-like phosphodiesterases"/>
    <property type="match status" value="1"/>
</dbReference>
<evidence type="ECO:0000313" key="7">
    <source>
        <dbReference type="Proteomes" id="UP001310890"/>
    </source>
</evidence>
<dbReference type="EMBL" id="JAVRRL010000004">
    <property type="protein sequence ID" value="KAK5117549.1"/>
    <property type="molecule type" value="Genomic_DNA"/>
</dbReference>
<organism evidence="6 7">
    <name type="scientific">Meristemomyces frigidus</name>
    <dbReference type="NCBI Taxonomy" id="1508187"/>
    <lineage>
        <taxon>Eukaryota</taxon>
        <taxon>Fungi</taxon>
        <taxon>Dikarya</taxon>
        <taxon>Ascomycota</taxon>
        <taxon>Pezizomycotina</taxon>
        <taxon>Dothideomycetes</taxon>
        <taxon>Dothideomycetidae</taxon>
        <taxon>Mycosphaerellales</taxon>
        <taxon>Teratosphaeriaceae</taxon>
        <taxon>Meristemomyces</taxon>
    </lineage>
</organism>
<evidence type="ECO:0000256" key="2">
    <source>
        <dbReference type="RuleBase" id="RU361133"/>
    </source>
</evidence>
<keyword evidence="2" id="KW-0442">Lipid degradation</keyword>
<dbReference type="SUPFAM" id="SSF49562">
    <property type="entry name" value="C2 domain (Calcium/lipid-binding domain, CaLB)"/>
    <property type="match status" value="1"/>
</dbReference>
<reference evidence="6" key="1">
    <citation type="submission" date="2023-08" db="EMBL/GenBank/DDBJ databases">
        <title>Black Yeasts Isolated from many extreme environments.</title>
        <authorList>
            <person name="Coleine C."/>
            <person name="Stajich J.E."/>
            <person name="Selbmann L."/>
        </authorList>
    </citation>
    <scope>NUCLEOTIDE SEQUENCE</scope>
    <source>
        <strain evidence="6">CCFEE 5401</strain>
    </source>
</reference>
<dbReference type="Gene3D" id="3.20.20.190">
    <property type="entry name" value="Phosphatidylinositol (PI) phosphodiesterase"/>
    <property type="match status" value="1"/>
</dbReference>
<comment type="caution">
    <text evidence="6">The sequence shown here is derived from an EMBL/GenBank/DDBJ whole genome shotgun (WGS) entry which is preliminary data.</text>
</comment>
<dbReference type="Pfam" id="PF00168">
    <property type="entry name" value="C2"/>
    <property type="match status" value="1"/>
</dbReference>
<keyword evidence="2" id="KW-0378">Hydrolase</keyword>
<dbReference type="GO" id="GO:0048015">
    <property type="term" value="P:phosphatidylinositol-mediated signaling"/>
    <property type="evidence" value="ECO:0007669"/>
    <property type="project" value="TreeGrafter"/>
</dbReference>
<dbReference type="GO" id="GO:0004435">
    <property type="term" value="F:phosphatidylinositol-4,5-bisphosphate phospholipase C activity"/>
    <property type="evidence" value="ECO:0007669"/>
    <property type="project" value="UniProtKB-EC"/>
</dbReference>
<dbReference type="Proteomes" id="UP001310890">
    <property type="component" value="Unassembled WGS sequence"/>
</dbReference>
<feature type="domain" description="C2" evidence="4">
    <location>
        <begin position="426"/>
        <end position="559"/>
    </location>
</feature>
<dbReference type="GO" id="GO:0051209">
    <property type="term" value="P:release of sequestered calcium ion into cytosol"/>
    <property type="evidence" value="ECO:0007669"/>
    <property type="project" value="TreeGrafter"/>
</dbReference>
<dbReference type="AlphaFoldDB" id="A0AAN7TQY1"/>
<dbReference type="InterPro" id="IPR001711">
    <property type="entry name" value="PLipase_C_Pinositol-sp_Y"/>
</dbReference>
<proteinExistence type="predicted"/>
<dbReference type="InterPro" id="IPR000909">
    <property type="entry name" value="PLipase_C_PInositol-sp_X_dom"/>
</dbReference>
<keyword evidence="1" id="KW-0807">Transducer</keyword>
<dbReference type="Gene3D" id="2.60.40.150">
    <property type="entry name" value="C2 domain"/>
    <property type="match status" value="1"/>
</dbReference>
<dbReference type="InterPro" id="IPR000008">
    <property type="entry name" value="C2_dom"/>
</dbReference>
<accession>A0AAN7TQY1</accession>
<evidence type="ECO:0000256" key="3">
    <source>
        <dbReference type="SAM" id="MobiDB-lite"/>
    </source>
</evidence>
<dbReference type="InterPro" id="IPR017946">
    <property type="entry name" value="PLC-like_Pdiesterase_TIM-brl"/>
</dbReference>
<dbReference type="InterPro" id="IPR001192">
    <property type="entry name" value="PI-PLC_fam"/>
</dbReference>
<dbReference type="Pfam" id="PF00387">
    <property type="entry name" value="PI-PLC-Y"/>
    <property type="match status" value="1"/>
</dbReference>
<evidence type="ECO:0000313" key="6">
    <source>
        <dbReference type="EMBL" id="KAK5117549.1"/>
    </source>
</evidence>